<dbReference type="Proteomes" id="UP001221142">
    <property type="component" value="Unassembled WGS sequence"/>
</dbReference>
<reference evidence="1" key="1">
    <citation type="submission" date="2023-03" db="EMBL/GenBank/DDBJ databases">
        <title>Massive genome expansion in bonnet fungi (Mycena s.s.) driven by repeated elements and novel gene families across ecological guilds.</title>
        <authorList>
            <consortium name="Lawrence Berkeley National Laboratory"/>
            <person name="Harder C.B."/>
            <person name="Miyauchi S."/>
            <person name="Viragh M."/>
            <person name="Kuo A."/>
            <person name="Thoen E."/>
            <person name="Andreopoulos B."/>
            <person name="Lu D."/>
            <person name="Skrede I."/>
            <person name="Drula E."/>
            <person name="Henrissat B."/>
            <person name="Morin E."/>
            <person name="Kohler A."/>
            <person name="Barry K."/>
            <person name="LaButti K."/>
            <person name="Morin E."/>
            <person name="Salamov A."/>
            <person name="Lipzen A."/>
            <person name="Mereny Z."/>
            <person name="Hegedus B."/>
            <person name="Baldrian P."/>
            <person name="Stursova M."/>
            <person name="Weitz H."/>
            <person name="Taylor A."/>
            <person name="Grigoriev I.V."/>
            <person name="Nagy L.G."/>
            <person name="Martin F."/>
            <person name="Kauserud H."/>
        </authorList>
    </citation>
    <scope>NUCLEOTIDE SEQUENCE</scope>
    <source>
        <strain evidence="1">9284</strain>
    </source>
</reference>
<proteinExistence type="predicted"/>
<evidence type="ECO:0000313" key="1">
    <source>
        <dbReference type="EMBL" id="KAJ7643543.1"/>
    </source>
</evidence>
<accession>A0AAD7C9Y2</accession>
<keyword evidence="2" id="KW-1185">Reference proteome</keyword>
<gene>
    <name evidence="1" type="ORF">FB45DRAFT_861164</name>
</gene>
<dbReference type="EMBL" id="JARKIF010000003">
    <property type="protein sequence ID" value="KAJ7643543.1"/>
    <property type="molecule type" value="Genomic_DNA"/>
</dbReference>
<name>A0AAD7C9Y2_9AGAR</name>
<dbReference type="AlphaFoldDB" id="A0AAD7C9Y2"/>
<sequence>MFRARLAAARAPHFPSPSPSQEAADQLIHDTGLIPPVGSDAIKKSPECMEERQMQDSIGIKCRAMCSKSYLGIGTGKPAGIWGSTRTRTRGGCVPVPAGTGARDHHRRLKQHLGLHHGANAWIGFNLHAVGRARWVWVVHELEAAGYMGRASFDVRRDLRLAGGGSFQAGNGAGIYVMHLLLHRCPTPPPDKMVKICVHSFWEAACAPPPVPSSEPPSGHVAEFQLILVRRPARSEPKTSTGGGGGGVTEMPVIPNTINLGDFNI</sequence>
<comment type="caution">
    <text evidence="1">The sequence shown here is derived from an EMBL/GenBank/DDBJ whole genome shotgun (WGS) entry which is preliminary data.</text>
</comment>
<evidence type="ECO:0000313" key="2">
    <source>
        <dbReference type="Proteomes" id="UP001221142"/>
    </source>
</evidence>
<protein>
    <submittedName>
        <fullName evidence="1">Uncharacterized protein</fullName>
    </submittedName>
</protein>
<organism evidence="1 2">
    <name type="scientific">Roridomyces roridus</name>
    <dbReference type="NCBI Taxonomy" id="1738132"/>
    <lineage>
        <taxon>Eukaryota</taxon>
        <taxon>Fungi</taxon>
        <taxon>Dikarya</taxon>
        <taxon>Basidiomycota</taxon>
        <taxon>Agaricomycotina</taxon>
        <taxon>Agaricomycetes</taxon>
        <taxon>Agaricomycetidae</taxon>
        <taxon>Agaricales</taxon>
        <taxon>Marasmiineae</taxon>
        <taxon>Mycenaceae</taxon>
        <taxon>Roridomyces</taxon>
    </lineage>
</organism>